<keyword evidence="2" id="KW-0964">Secreted</keyword>
<evidence type="ECO:0000256" key="9">
    <source>
        <dbReference type="ARBA" id="ARBA00037221"/>
    </source>
</evidence>
<comment type="subcellular location">
    <subcellularLocation>
        <location evidence="1">Secreted</location>
        <location evidence="1">Extracellular space</location>
    </subcellularLocation>
</comment>
<keyword evidence="14" id="KW-1185">Reference proteome</keyword>
<comment type="caution">
    <text evidence="13">The sequence shown here is derived from an EMBL/GenBank/DDBJ whole genome shotgun (WGS) entry which is preliminary data.</text>
</comment>
<evidence type="ECO:0000256" key="3">
    <source>
        <dbReference type="ARBA" id="ARBA00022729"/>
    </source>
</evidence>
<dbReference type="InterPro" id="IPR008139">
    <property type="entry name" value="SaposinB_dom"/>
</dbReference>
<dbReference type="Proteomes" id="UP001210211">
    <property type="component" value="Unassembled WGS sequence"/>
</dbReference>
<dbReference type="Pfam" id="PF05184">
    <property type="entry name" value="SapB_1"/>
    <property type="match status" value="2"/>
</dbReference>
<dbReference type="SUPFAM" id="SSF47862">
    <property type="entry name" value="Saposin"/>
    <property type="match status" value="2"/>
</dbReference>
<feature type="domain" description="Saposin B-type" evidence="12">
    <location>
        <begin position="213"/>
        <end position="293"/>
    </location>
</feature>
<evidence type="ECO:0000259" key="12">
    <source>
        <dbReference type="PROSITE" id="PS50015"/>
    </source>
</evidence>
<dbReference type="InterPro" id="IPR051428">
    <property type="entry name" value="Sphingo_Act-Surfact_Prot"/>
</dbReference>
<feature type="domain" description="Saposin B-type" evidence="12">
    <location>
        <begin position="123"/>
        <end position="202"/>
    </location>
</feature>
<reference evidence="13 14" key="1">
    <citation type="journal article" date="2022" name="Cell">
        <title>Repeat-based holocentromeres influence genome architecture and karyotype evolution.</title>
        <authorList>
            <person name="Hofstatter P.G."/>
            <person name="Thangavel G."/>
            <person name="Lux T."/>
            <person name="Neumann P."/>
            <person name="Vondrak T."/>
            <person name="Novak P."/>
            <person name="Zhang M."/>
            <person name="Costa L."/>
            <person name="Castellani M."/>
            <person name="Scott A."/>
            <person name="Toegelov H."/>
            <person name="Fuchs J."/>
            <person name="Mata-Sucre Y."/>
            <person name="Dias Y."/>
            <person name="Vanzela A.L.L."/>
            <person name="Huettel B."/>
            <person name="Almeida C.C.S."/>
            <person name="Simkova H."/>
            <person name="Souza G."/>
            <person name="Pedrosa-Harand A."/>
            <person name="Macas J."/>
            <person name="Mayer K.F.X."/>
            <person name="Houben A."/>
            <person name="Marques A."/>
        </authorList>
    </citation>
    <scope>NUCLEOTIDE SEQUENCE [LARGE SCALE GENOMIC DNA]</scope>
    <source>
        <strain evidence="13">RhyTen1mFocal</strain>
    </source>
</reference>
<name>A0AAD5YZX4_9POAL</name>
<dbReference type="SMART" id="SM00741">
    <property type="entry name" value="SapB"/>
    <property type="match status" value="2"/>
</dbReference>
<keyword evidence="7" id="KW-1015">Disulfide bond</keyword>
<protein>
    <recommendedName>
        <fullName evidence="10">Pulmonary surfactant-associated protein B</fullName>
    </recommendedName>
    <alternativeName>
        <fullName evidence="11">Pulmonary surfactant-associated proteolipid SPL(Phe)</fullName>
    </alternativeName>
</protein>
<dbReference type="EMBL" id="JAMRDG010000002">
    <property type="protein sequence ID" value="KAJ3684185.1"/>
    <property type="molecule type" value="Genomic_DNA"/>
</dbReference>
<keyword evidence="5" id="KW-0645">Protease</keyword>
<gene>
    <name evidence="13" type="ORF">LUZ61_013349</name>
</gene>
<dbReference type="PANTHER" id="PTHR11480:SF90">
    <property type="entry name" value="OS12G0112200 PROTEIN"/>
    <property type="match status" value="1"/>
</dbReference>
<dbReference type="GO" id="GO:0005576">
    <property type="term" value="C:extracellular region"/>
    <property type="evidence" value="ECO:0007669"/>
    <property type="project" value="UniProtKB-SubCell"/>
</dbReference>
<dbReference type="InterPro" id="IPR011001">
    <property type="entry name" value="Saposin-like"/>
</dbReference>
<keyword evidence="5" id="KW-0064">Aspartyl protease</keyword>
<accession>A0AAD5YZX4</accession>
<evidence type="ECO:0000256" key="7">
    <source>
        <dbReference type="ARBA" id="ARBA00023157"/>
    </source>
</evidence>
<dbReference type="GO" id="GO:0004190">
    <property type="term" value="F:aspartic-type endopeptidase activity"/>
    <property type="evidence" value="ECO:0007669"/>
    <property type="project" value="UniProtKB-KW"/>
</dbReference>
<sequence>MGIIIAAGPSGAYIYIISRETNVQLKAHDPIRVSDSTALNATAQIDSEDGSQNHVTSETKNESLIFPLFPFPKRKKGSCRMGSKQGLLFLLLVFCLAVSDARTFVSTDIIVTEYVVVAPKLKNNEVCAVCENFTTQAIEYMAENKTQEEIIKTLHHACTQIKAFEEQCITLVDYYAFLFFNEISKIKPEVFCKEVNLCESSLSYYKNALRTSGNSTCEFCHHMIDEILTKLKDPDAQFEILEMLLKECSKVQNHVQQCKRLVLQYTPLILMNGEKFLEKNDICSAIRACEASKKPSIESVVVEREFIDA</sequence>
<comment type="function">
    <text evidence="9">Pulmonary surfactant-associated proteins promote alveolar stability by lowering the surface tension at the air-liquid interface in the peripheral air spaces. SP-B increases the collapse pressure of palmitic acid to nearly 70 millinewtons per meter.</text>
</comment>
<evidence type="ECO:0000256" key="4">
    <source>
        <dbReference type="ARBA" id="ARBA00022737"/>
    </source>
</evidence>
<dbReference type="InterPro" id="IPR007856">
    <property type="entry name" value="SapB_1"/>
</dbReference>
<evidence type="ECO:0000256" key="5">
    <source>
        <dbReference type="ARBA" id="ARBA00022750"/>
    </source>
</evidence>
<dbReference type="Gene3D" id="1.10.225.10">
    <property type="entry name" value="Saposin-like"/>
    <property type="match status" value="2"/>
</dbReference>
<keyword evidence="5" id="KW-0378">Hydrolase</keyword>
<dbReference type="PROSITE" id="PS50015">
    <property type="entry name" value="SAP_B"/>
    <property type="match status" value="2"/>
</dbReference>
<dbReference type="Pfam" id="PF03489">
    <property type="entry name" value="SapB_2"/>
    <property type="match status" value="2"/>
</dbReference>
<evidence type="ECO:0000256" key="2">
    <source>
        <dbReference type="ARBA" id="ARBA00022525"/>
    </source>
</evidence>
<evidence type="ECO:0000313" key="13">
    <source>
        <dbReference type="EMBL" id="KAJ3684185.1"/>
    </source>
</evidence>
<keyword evidence="4" id="KW-0677">Repeat</keyword>
<evidence type="ECO:0000256" key="11">
    <source>
        <dbReference type="ARBA" id="ARBA00041785"/>
    </source>
</evidence>
<evidence type="ECO:0000256" key="10">
    <source>
        <dbReference type="ARBA" id="ARBA00041094"/>
    </source>
</evidence>
<dbReference type="InterPro" id="IPR008138">
    <property type="entry name" value="SapB_2"/>
</dbReference>
<proteinExistence type="predicted"/>
<dbReference type="GO" id="GO:0006629">
    <property type="term" value="P:lipid metabolic process"/>
    <property type="evidence" value="ECO:0007669"/>
    <property type="project" value="InterPro"/>
</dbReference>
<keyword evidence="6" id="KW-0865">Zymogen</keyword>
<dbReference type="PANTHER" id="PTHR11480">
    <property type="entry name" value="SAPOSIN-RELATED"/>
    <property type="match status" value="1"/>
</dbReference>
<keyword evidence="3" id="KW-0732">Signal</keyword>
<evidence type="ECO:0000256" key="1">
    <source>
        <dbReference type="ARBA" id="ARBA00004239"/>
    </source>
</evidence>
<dbReference type="FunFam" id="1.10.225.10:FF:000008">
    <property type="entry name" value="Pulmonary surfactant-associated protein B"/>
    <property type="match status" value="1"/>
</dbReference>
<keyword evidence="8" id="KW-0325">Glycoprotein</keyword>
<dbReference type="AlphaFoldDB" id="A0AAD5YZX4"/>
<evidence type="ECO:0000256" key="6">
    <source>
        <dbReference type="ARBA" id="ARBA00023145"/>
    </source>
</evidence>
<evidence type="ECO:0000313" key="14">
    <source>
        <dbReference type="Proteomes" id="UP001210211"/>
    </source>
</evidence>
<organism evidence="13 14">
    <name type="scientific">Rhynchospora tenuis</name>
    <dbReference type="NCBI Taxonomy" id="198213"/>
    <lineage>
        <taxon>Eukaryota</taxon>
        <taxon>Viridiplantae</taxon>
        <taxon>Streptophyta</taxon>
        <taxon>Embryophyta</taxon>
        <taxon>Tracheophyta</taxon>
        <taxon>Spermatophyta</taxon>
        <taxon>Magnoliopsida</taxon>
        <taxon>Liliopsida</taxon>
        <taxon>Poales</taxon>
        <taxon>Cyperaceae</taxon>
        <taxon>Cyperoideae</taxon>
        <taxon>Rhynchosporeae</taxon>
        <taxon>Rhynchospora</taxon>
    </lineage>
</organism>
<evidence type="ECO:0000256" key="8">
    <source>
        <dbReference type="ARBA" id="ARBA00023180"/>
    </source>
</evidence>